<dbReference type="HOGENOM" id="CLU_000134_20_1_1"/>
<dbReference type="SUPFAM" id="SSF48403">
    <property type="entry name" value="Ankyrin repeat"/>
    <property type="match status" value="1"/>
</dbReference>
<evidence type="ECO:0000313" key="3">
    <source>
        <dbReference type="Proteomes" id="UP000029665"/>
    </source>
</evidence>
<dbReference type="STRING" id="5643.A0A060SUR3"/>
<evidence type="ECO:0000256" key="1">
    <source>
        <dbReference type="SAM" id="MobiDB-lite"/>
    </source>
</evidence>
<dbReference type="InterPro" id="IPR036770">
    <property type="entry name" value="Ankyrin_rpt-contain_sf"/>
</dbReference>
<accession>A0A060SUR3</accession>
<dbReference type="AlphaFoldDB" id="A0A060SUR3"/>
<reference evidence="2" key="1">
    <citation type="submission" date="2014-01" db="EMBL/GenBank/DDBJ databases">
        <title>The genome of the white-rot fungus Pycnoporus cinnabarinus: a basidiomycete model with a versatile arsenal for lignocellulosic biomass breakdown.</title>
        <authorList>
            <person name="Levasseur A."/>
            <person name="Lomascolo A."/>
            <person name="Ruiz-Duenas F.J."/>
            <person name="Uzan E."/>
            <person name="Piumi F."/>
            <person name="Kues U."/>
            <person name="Ram A.F.J."/>
            <person name="Murat C."/>
            <person name="Haon M."/>
            <person name="Benoit I."/>
            <person name="Arfi Y."/>
            <person name="Chevret D."/>
            <person name="Drula E."/>
            <person name="Kwon M.J."/>
            <person name="Gouret P."/>
            <person name="Lesage-Meessen L."/>
            <person name="Lombard V."/>
            <person name="Mariette J."/>
            <person name="Noirot C."/>
            <person name="Park J."/>
            <person name="Patyshakuliyeva A."/>
            <person name="Wieneger R.A.B."/>
            <person name="Wosten H.A.B."/>
            <person name="Martin F."/>
            <person name="Coutinho P.M."/>
            <person name="de Vries R."/>
            <person name="Martinez A.T."/>
            <person name="Klopp C."/>
            <person name="Pontarotti P."/>
            <person name="Henrissat B."/>
            <person name="Record E."/>
        </authorList>
    </citation>
    <scope>NUCLEOTIDE SEQUENCE [LARGE SCALE GENOMIC DNA]</scope>
    <source>
        <strain evidence="2">BRFM137</strain>
    </source>
</reference>
<comment type="caution">
    <text evidence="2">The sequence shown here is derived from an EMBL/GenBank/DDBJ whole genome shotgun (WGS) entry which is preliminary data.</text>
</comment>
<keyword evidence="3" id="KW-1185">Reference proteome</keyword>
<protein>
    <submittedName>
        <fullName evidence="2">Uncharacterized protein</fullName>
    </submittedName>
</protein>
<dbReference type="EMBL" id="CCBP010000315">
    <property type="protein sequence ID" value="CDO75964.1"/>
    <property type="molecule type" value="Genomic_DNA"/>
</dbReference>
<dbReference type="Gene3D" id="1.25.40.20">
    <property type="entry name" value="Ankyrin repeat-containing domain"/>
    <property type="match status" value="1"/>
</dbReference>
<sequence>MSIALPTPEDVEELLLSCRYGDVEDIQQFVDKFGPDPLATARDDNGNTVLHMQQGGRLICARRATDALDFLLPLLPASLLAARNNAGSTPLHWAALNSHLVVAQKLVQFQGGPGVDLIDIKNEAGRSPLGEAETVRWEEGAKWFVEVMNLDEKTKGEEELHPAEGLENVEVEIEDAEGQVARMTLGQTPSSTASDDKQTS</sequence>
<dbReference type="OrthoDB" id="10057496at2759"/>
<name>A0A060SUR3_PYCCI</name>
<dbReference type="Proteomes" id="UP000029665">
    <property type="component" value="Unassembled WGS sequence"/>
</dbReference>
<organism evidence="2 3">
    <name type="scientific">Pycnoporus cinnabarinus</name>
    <name type="common">Cinnabar-red polypore</name>
    <name type="synonym">Trametes cinnabarina</name>
    <dbReference type="NCBI Taxonomy" id="5643"/>
    <lineage>
        <taxon>Eukaryota</taxon>
        <taxon>Fungi</taxon>
        <taxon>Dikarya</taxon>
        <taxon>Basidiomycota</taxon>
        <taxon>Agaricomycotina</taxon>
        <taxon>Agaricomycetes</taxon>
        <taxon>Polyporales</taxon>
        <taxon>Polyporaceae</taxon>
        <taxon>Trametes</taxon>
    </lineage>
</organism>
<dbReference type="OMA" id="NVLHMCA"/>
<feature type="region of interest" description="Disordered" evidence="1">
    <location>
        <begin position="177"/>
        <end position="200"/>
    </location>
</feature>
<dbReference type="Pfam" id="PF00023">
    <property type="entry name" value="Ank"/>
    <property type="match status" value="1"/>
</dbReference>
<evidence type="ECO:0000313" key="2">
    <source>
        <dbReference type="EMBL" id="CDO75964.1"/>
    </source>
</evidence>
<gene>
    <name evidence="2" type="ORF">BN946_scf184888.g14</name>
</gene>
<proteinExistence type="predicted"/>
<dbReference type="InterPro" id="IPR002110">
    <property type="entry name" value="Ankyrin_rpt"/>
</dbReference>